<feature type="transmembrane region" description="Helical" evidence="14">
    <location>
        <begin position="12"/>
        <end position="33"/>
    </location>
</feature>
<comment type="subcellular location">
    <subcellularLocation>
        <location evidence="14">Golgi apparatus membrane</location>
        <topology evidence="14">Single-pass type II membrane protein</topology>
    </subcellularLocation>
    <subcellularLocation>
        <location evidence="1">Membrane</location>
        <topology evidence="1">Single-pass type II membrane protein</topology>
    </subcellularLocation>
</comment>
<dbReference type="OMA" id="PETCLIE"/>
<dbReference type="UniPathway" id="UPA00378"/>
<dbReference type="EC" id="2.4.1.135" evidence="3 14"/>
<comment type="pathway">
    <text evidence="14">Protein modification; protein glycosylation.</text>
</comment>
<evidence type="ECO:0000256" key="6">
    <source>
        <dbReference type="ARBA" id="ARBA00022968"/>
    </source>
</evidence>
<keyword evidence="12 14" id="KW-0464">Manganese</keyword>
<feature type="binding site" evidence="12">
    <location>
        <position position="162"/>
    </location>
    <ligand>
        <name>Mn(2+)</name>
        <dbReference type="ChEBI" id="CHEBI:29035"/>
    </ligand>
</feature>
<dbReference type="CTD" id="183771"/>
<dbReference type="HOGENOM" id="CLU_045177_4_0_1"/>
<keyword evidence="9" id="KW-0325">Glycoprotein</keyword>
<keyword evidence="12 14" id="KW-0479">Metal-binding</keyword>
<evidence type="ECO:0000256" key="8">
    <source>
        <dbReference type="ARBA" id="ARBA00023136"/>
    </source>
</evidence>
<dbReference type="UCSC" id="C54C8.5">
    <property type="organism name" value="c. elegans"/>
</dbReference>
<feature type="site" description="Interaction with galactose moiety of substrate glycoprotein" evidence="13">
    <location>
        <position position="290"/>
    </location>
</feature>
<dbReference type="EMBL" id="BX284601">
    <property type="protein sequence ID" value="CAB05467.2"/>
    <property type="molecule type" value="Genomic_DNA"/>
</dbReference>
<proteinExistence type="inferred from homology"/>
<dbReference type="FunCoup" id="O17708">
    <property type="interactions" value="23"/>
</dbReference>
<protein>
    <recommendedName>
        <fullName evidence="3 14">Galactosylgalactosylxylosylprotein 3-beta-glucuronosyltransferase</fullName>
        <ecNumber evidence="3 14">2.4.1.135</ecNumber>
    </recommendedName>
</protein>
<evidence type="ECO:0000256" key="11">
    <source>
        <dbReference type="PIRSR" id="PIRSR605027-1"/>
    </source>
</evidence>
<dbReference type="SMR" id="O17708"/>
<dbReference type="GO" id="GO:0046872">
    <property type="term" value="F:metal ion binding"/>
    <property type="evidence" value="ECO:0007669"/>
    <property type="project" value="UniProtKB-KW"/>
</dbReference>
<dbReference type="Gene3D" id="3.90.550.10">
    <property type="entry name" value="Spore Coat Polysaccharide Biosynthesis Protein SpsA, Chain A"/>
    <property type="match status" value="1"/>
</dbReference>
<reference evidence="15 16" key="1">
    <citation type="journal article" date="1998" name="Science">
        <title>Genome sequence of the nematode C. elegans: a platform for investigating biology.</title>
        <authorList>
            <consortium name="The C. elegans sequencing consortium"/>
            <person name="Sulson J.E."/>
            <person name="Waterston R."/>
        </authorList>
    </citation>
    <scope>NUCLEOTIDE SEQUENCE [LARGE SCALE GENOMIC DNA]</scope>
    <source>
        <strain evidence="15 16">Bristol N2</strain>
    </source>
</reference>
<keyword evidence="5 14" id="KW-0812">Transmembrane</keyword>
<dbReference type="GO" id="GO:0005975">
    <property type="term" value="P:carbohydrate metabolic process"/>
    <property type="evidence" value="ECO:0000318"/>
    <property type="project" value="GO_Central"/>
</dbReference>
<sequence length="304" mass="34831">MIKLSWNLRHRPYNAQAILLGLFFFIILVKLYLDLTANPSFTRKIMEPSSKNSDASNRTIIVVTPTYKRITRLPDMIRLANTLAHVKNLHWIVVEDGYGIVPAVRELLEKTNLSYTYMAHKTAKGYPTRGWYQRTMALRYIRSSWSKILREHDAVVYFADDDNAYDVRLFTDYIRNVNTLGVWAVGLVGGAIVEAPKVVNHKVTGFNVRWSPNRRFAVDMAGFAINLKYILNSDAVFGKDCKRGEGAPETCLIEDIGLDLEDIKPFGYDATKVQDIMVWHTKTSPPEIEQRDEPIDSLGYFVEY</sequence>
<dbReference type="SUPFAM" id="SSF53448">
    <property type="entry name" value="Nucleotide-diphospho-sugar transferases"/>
    <property type="match status" value="1"/>
</dbReference>
<evidence type="ECO:0000256" key="10">
    <source>
        <dbReference type="ARBA" id="ARBA00047979"/>
    </source>
</evidence>
<keyword evidence="14" id="KW-0333">Golgi apparatus</keyword>
<accession>O17708</accession>
<dbReference type="Pfam" id="PF03360">
    <property type="entry name" value="Glyco_transf_43"/>
    <property type="match status" value="1"/>
</dbReference>
<dbReference type="AlphaFoldDB" id="O17708"/>
<evidence type="ECO:0000256" key="13">
    <source>
        <dbReference type="PIRSR" id="PIRSR605027-4"/>
    </source>
</evidence>
<keyword evidence="4 14" id="KW-0808">Transferase</keyword>
<keyword evidence="16" id="KW-1185">Reference proteome</keyword>
<dbReference type="GO" id="GO:0015018">
    <property type="term" value="F:galactosylgalactosylxylosylprotein 3-beta-glucuronosyltransferase activity"/>
    <property type="evidence" value="ECO:0000318"/>
    <property type="project" value="GO_Central"/>
</dbReference>
<dbReference type="PANTHER" id="PTHR10896">
    <property type="entry name" value="GALACTOSYLGALACTOSYLXYLOSYLPROTEIN 3-BETA-GLUCURONOSYLTRANSFERASE BETA-1,3-GLUCURONYLTRANSFERASE"/>
    <property type="match status" value="1"/>
</dbReference>
<dbReference type="PhylomeDB" id="O17708"/>
<comment type="cofactor">
    <cofactor evidence="12 14">
        <name>Mn(2+)</name>
        <dbReference type="ChEBI" id="CHEBI:29035"/>
    </cofactor>
</comment>
<evidence type="ECO:0000256" key="14">
    <source>
        <dbReference type="RuleBase" id="RU363127"/>
    </source>
</evidence>
<name>O17708_CAEEL</name>
<evidence type="ECO:0000313" key="16">
    <source>
        <dbReference type="Proteomes" id="UP000001940"/>
    </source>
</evidence>
<dbReference type="InParanoid" id="O17708"/>
<keyword evidence="7 14" id="KW-1133">Transmembrane helix</keyword>
<comment type="catalytic activity">
    <reaction evidence="10 14">
        <text>3-O-(beta-D-galactosyl-(1-&gt;3)-beta-D-galactosyl-(1-&gt;4)-beta-D-xylosyl)-L-seryl-[protein] + UDP-alpha-D-glucuronate = 3-O-(beta-D-GlcA-(1-&gt;3)-beta-D-Gal-(1-&gt;3)-beta-D-Gal-(1-&gt;4)-beta-D-Xyl)-L-seryl-[protein] + UDP + H(+)</text>
        <dbReference type="Rhea" id="RHEA:24168"/>
        <dbReference type="Rhea" id="RHEA-COMP:12571"/>
        <dbReference type="Rhea" id="RHEA-COMP:12573"/>
        <dbReference type="ChEBI" id="CHEBI:15378"/>
        <dbReference type="ChEBI" id="CHEBI:58052"/>
        <dbReference type="ChEBI" id="CHEBI:58223"/>
        <dbReference type="ChEBI" id="CHEBI:132090"/>
        <dbReference type="ChEBI" id="CHEBI:132093"/>
        <dbReference type="EC" id="2.4.1.135"/>
    </reaction>
</comment>
<dbReference type="InterPro" id="IPR029044">
    <property type="entry name" value="Nucleotide-diphossugar_trans"/>
</dbReference>
<evidence type="ECO:0000256" key="1">
    <source>
        <dbReference type="ARBA" id="ARBA00004606"/>
    </source>
</evidence>
<evidence type="ECO:0000313" key="17">
    <source>
        <dbReference type="WormBase" id="C54C8.5"/>
    </source>
</evidence>
<dbReference type="eggNOG" id="KOG1476">
    <property type="taxonomic scope" value="Eukaryota"/>
</dbReference>
<evidence type="ECO:0000256" key="2">
    <source>
        <dbReference type="ARBA" id="ARBA00007706"/>
    </source>
</evidence>
<evidence type="ECO:0000256" key="9">
    <source>
        <dbReference type="ARBA" id="ARBA00023180"/>
    </source>
</evidence>
<dbReference type="FunFam" id="3.90.550.10:FF:000147">
    <property type="entry name" value="Galactosylgalactosylxylosylprotein 3-beta-glucuronosyltransferase"/>
    <property type="match status" value="1"/>
</dbReference>
<dbReference type="GeneID" id="183771"/>
<evidence type="ECO:0000256" key="7">
    <source>
        <dbReference type="ARBA" id="ARBA00022989"/>
    </source>
</evidence>
<gene>
    <name evidence="15 17" type="primary">glct-5</name>
    <name evidence="17" type="ORF">C54C8.5</name>
    <name evidence="15" type="ORF">CELE_C54C8.5</name>
</gene>
<evidence type="ECO:0000256" key="3">
    <source>
        <dbReference type="ARBA" id="ARBA00012641"/>
    </source>
</evidence>
<dbReference type="Reactome" id="R-CEL-1971475">
    <property type="pathway name" value="Glycosaminoglycan-protein linkage region biosynthesis"/>
</dbReference>
<dbReference type="RefSeq" id="NP_493160.2">
    <property type="nucleotide sequence ID" value="NM_060759.2"/>
</dbReference>
<dbReference type="Proteomes" id="UP000001940">
    <property type="component" value="Chromosome I"/>
</dbReference>
<dbReference type="GO" id="GO:0050650">
    <property type="term" value="P:chondroitin sulfate proteoglycan biosynthetic process"/>
    <property type="evidence" value="ECO:0000318"/>
    <property type="project" value="GO_Central"/>
</dbReference>
<dbReference type="OrthoDB" id="675023at2759"/>
<dbReference type="CDD" id="cd00218">
    <property type="entry name" value="GlcAT-I"/>
    <property type="match status" value="1"/>
</dbReference>
<evidence type="ECO:0000256" key="5">
    <source>
        <dbReference type="ARBA" id="ARBA00022692"/>
    </source>
</evidence>
<dbReference type="CAZy" id="GT43">
    <property type="family name" value="Glycosyltransferase Family 43"/>
</dbReference>
<dbReference type="InterPro" id="IPR005027">
    <property type="entry name" value="Glyco_trans_43"/>
</dbReference>
<keyword evidence="6 14" id="KW-0735">Signal-anchor</keyword>
<dbReference type="STRING" id="6239.C54C8.5.1"/>
<feature type="site" description="Interaction with galactose moiety of substrate glycoprotein" evidence="13">
    <location>
        <position position="194"/>
    </location>
</feature>
<organism evidence="15 16">
    <name type="scientific">Caenorhabditis elegans</name>
    <dbReference type="NCBI Taxonomy" id="6239"/>
    <lineage>
        <taxon>Eukaryota</taxon>
        <taxon>Metazoa</taxon>
        <taxon>Ecdysozoa</taxon>
        <taxon>Nematoda</taxon>
        <taxon>Chromadorea</taxon>
        <taxon>Rhabditida</taxon>
        <taxon>Rhabditina</taxon>
        <taxon>Rhabditomorpha</taxon>
        <taxon>Rhabditoidea</taxon>
        <taxon>Rhabditidae</taxon>
        <taxon>Peloderinae</taxon>
        <taxon>Caenorhabditis</taxon>
    </lineage>
</organism>
<dbReference type="WormBase" id="C54C8.5">
    <property type="protein sequence ID" value="CE42872"/>
    <property type="gene ID" value="WBGene00008293"/>
    <property type="gene designation" value="glct-5"/>
</dbReference>
<evidence type="ECO:0000313" key="15">
    <source>
        <dbReference type="EMBL" id="CAB05467.2"/>
    </source>
</evidence>
<keyword evidence="8 14" id="KW-0472">Membrane</keyword>
<evidence type="ECO:0000256" key="12">
    <source>
        <dbReference type="PIRSR" id="PIRSR605027-3"/>
    </source>
</evidence>
<feature type="active site" description="Proton donor/acceptor" evidence="11">
    <location>
        <position position="249"/>
    </location>
</feature>
<evidence type="ECO:0000256" key="4">
    <source>
        <dbReference type="ARBA" id="ARBA00022679"/>
    </source>
</evidence>
<dbReference type="KEGG" id="cel:CELE_C54C8.5"/>
<dbReference type="GO" id="GO:0000139">
    <property type="term" value="C:Golgi membrane"/>
    <property type="evidence" value="ECO:0000318"/>
    <property type="project" value="GO_Central"/>
</dbReference>
<comment type="similarity">
    <text evidence="2 14">Belongs to the glycosyltransferase 43 family.</text>
</comment>
<dbReference type="PANTHER" id="PTHR10896:SF30">
    <property type="entry name" value="GALACTOSYLGALACTOSYLXYLOSYLPROTEIN 3-BETA-GLUCURONOSYLTRANSFERASE"/>
    <property type="match status" value="1"/>
</dbReference>
<dbReference type="PaxDb" id="6239-C54C8.5"/>
<dbReference type="AGR" id="WB:WBGene00008293"/>